<dbReference type="Pfam" id="PF10963">
    <property type="entry name" value="Phage_TAC_10"/>
    <property type="match status" value="1"/>
</dbReference>
<dbReference type="RefSeq" id="WP_174405817.1">
    <property type="nucleotide sequence ID" value="NZ_BLVO01000013.1"/>
</dbReference>
<dbReference type="Proteomes" id="UP000503840">
    <property type="component" value="Unassembled WGS sequence"/>
</dbReference>
<comment type="caution">
    <text evidence="1">The sequence shown here is derived from an EMBL/GenBank/DDBJ whole genome shotgun (WGS) entry which is preliminary data.</text>
</comment>
<protein>
    <recommendedName>
        <fullName evidence="3">Phage protein</fullName>
    </recommendedName>
</protein>
<dbReference type="Gene3D" id="3.30.2220.10">
    <property type="entry name" value="rbstp2171"/>
    <property type="match status" value="1"/>
</dbReference>
<sequence>METANKIVLTIQGRKVTFAPSLDIYNDYINAMMPNNKVAPARNFVMRCVDPEDKDHVRELLDKPGAPIQIAGAIMEQYTPDLQITVGE</sequence>
<gene>
    <name evidence="1" type="ORF">DSM101010T_25690</name>
</gene>
<evidence type="ECO:0000313" key="2">
    <source>
        <dbReference type="Proteomes" id="UP000503840"/>
    </source>
</evidence>
<keyword evidence="2" id="KW-1185">Reference proteome</keyword>
<accession>A0A7J0BME4</accession>
<dbReference type="EMBL" id="BLVO01000013">
    <property type="protein sequence ID" value="GFM34204.1"/>
    <property type="molecule type" value="Genomic_DNA"/>
</dbReference>
<organism evidence="1 2">
    <name type="scientific">Desulfovibrio subterraneus</name>
    <dbReference type="NCBI Taxonomy" id="2718620"/>
    <lineage>
        <taxon>Bacteria</taxon>
        <taxon>Pseudomonadati</taxon>
        <taxon>Thermodesulfobacteriota</taxon>
        <taxon>Desulfovibrionia</taxon>
        <taxon>Desulfovibrionales</taxon>
        <taxon>Desulfovibrionaceae</taxon>
        <taxon>Desulfovibrio</taxon>
    </lineage>
</organism>
<name>A0A7J0BME4_9BACT</name>
<reference evidence="1 2" key="1">
    <citation type="submission" date="2020-05" db="EMBL/GenBank/DDBJ databases">
        <title>Draft genome sequence of Desulfovibrio sp. strain HN2T.</title>
        <authorList>
            <person name="Ueno A."/>
            <person name="Tamazawa S."/>
            <person name="Tamamura S."/>
            <person name="Murakami T."/>
            <person name="Kiyama T."/>
            <person name="Inomata H."/>
            <person name="Amano Y."/>
            <person name="Miyakawa K."/>
            <person name="Tamaki H."/>
            <person name="Naganuma T."/>
            <person name="Kaneko K."/>
        </authorList>
    </citation>
    <scope>NUCLEOTIDE SEQUENCE [LARGE SCALE GENOMIC DNA]</scope>
    <source>
        <strain evidence="1 2">HN2</strain>
    </source>
</reference>
<evidence type="ECO:0000313" key="1">
    <source>
        <dbReference type="EMBL" id="GFM34204.1"/>
    </source>
</evidence>
<proteinExistence type="predicted"/>
<dbReference type="AlphaFoldDB" id="A0A7J0BME4"/>
<evidence type="ECO:0008006" key="3">
    <source>
        <dbReference type="Google" id="ProtNLM"/>
    </source>
</evidence>
<dbReference type="InterPro" id="IPR024406">
    <property type="entry name" value="TAC-10"/>
</dbReference>